<gene>
    <name evidence="2" type="ORF">ACFFH7_09105</name>
</gene>
<dbReference type="InterPro" id="IPR009959">
    <property type="entry name" value="Cyclase_SnoaL-like"/>
</dbReference>
<dbReference type="InterPro" id="IPR032710">
    <property type="entry name" value="NTF2-like_dom_sf"/>
</dbReference>
<dbReference type="Proteomes" id="UP001589810">
    <property type="component" value="Unassembled WGS sequence"/>
</dbReference>
<dbReference type="EMBL" id="JBHLUD010000002">
    <property type="protein sequence ID" value="MFC0541638.1"/>
    <property type="molecule type" value="Genomic_DNA"/>
</dbReference>
<keyword evidence="3" id="KW-1185">Reference proteome</keyword>
<dbReference type="SUPFAM" id="SSF54427">
    <property type="entry name" value="NTF2-like"/>
    <property type="match status" value="1"/>
</dbReference>
<evidence type="ECO:0000259" key="1">
    <source>
        <dbReference type="Pfam" id="PF12680"/>
    </source>
</evidence>
<dbReference type="PANTHER" id="PTHR38436:SF1">
    <property type="entry name" value="ESTER CYCLASE"/>
    <property type="match status" value="1"/>
</dbReference>
<evidence type="ECO:0000313" key="2">
    <source>
        <dbReference type="EMBL" id="MFC0541638.1"/>
    </source>
</evidence>
<dbReference type="PANTHER" id="PTHR38436">
    <property type="entry name" value="POLYKETIDE CYCLASE SNOAL-LIKE DOMAIN"/>
    <property type="match status" value="1"/>
</dbReference>
<reference evidence="2 3" key="1">
    <citation type="submission" date="2024-09" db="EMBL/GenBank/DDBJ databases">
        <authorList>
            <person name="Sun Q."/>
            <person name="Mori K."/>
        </authorList>
    </citation>
    <scope>NUCLEOTIDE SEQUENCE [LARGE SCALE GENOMIC DNA]</scope>
    <source>
        <strain evidence="2 3">TBRC 1432</strain>
    </source>
</reference>
<comment type="caution">
    <text evidence="2">The sequence shown here is derived from an EMBL/GenBank/DDBJ whole genome shotgun (WGS) entry which is preliminary data.</text>
</comment>
<dbReference type="RefSeq" id="WP_273942333.1">
    <property type="nucleotide sequence ID" value="NZ_CP097263.1"/>
</dbReference>
<protein>
    <submittedName>
        <fullName evidence="2">Nuclear transport factor 2 family protein</fullName>
    </submittedName>
</protein>
<name>A0ABV6MMX8_9PSEU</name>
<accession>A0ABV6MMX8</accession>
<organism evidence="2 3">
    <name type="scientific">Kutzneria chonburiensis</name>
    <dbReference type="NCBI Taxonomy" id="1483604"/>
    <lineage>
        <taxon>Bacteria</taxon>
        <taxon>Bacillati</taxon>
        <taxon>Actinomycetota</taxon>
        <taxon>Actinomycetes</taxon>
        <taxon>Pseudonocardiales</taxon>
        <taxon>Pseudonocardiaceae</taxon>
        <taxon>Kutzneria</taxon>
    </lineage>
</organism>
<dbReference type="InterPro" id="IPR037401">
    <property type="entry name" value="SnoaL-like"/>
</dbReference>
<proteinExistence type="predicted"/>
<feature type="domain" description="SnoaL-like" evidence="1">
    <location>
        <begin position="10"/>
        <end position="107"/>
    </location>
</feature>
<dbReference type="Pfam" id="PF12680">
    <property type="entry name" value="SnoaL_2"/>
    <property type="match status" value="1"/>
</dbReference>
<sequence length="125" mass="13896">MSPADNTATVLAFYRQAFNDGEPELAAAHLGATYTQHNPQAPDGADGFIAYVHQMRGRFPELRLDIRRAIAEQDLVVTHSNMHLQPGDRGLAVADIWRLADGKIVEHWDVMQPVPDESANDNTMF</sequence>
<evidence type="ECO:0000313" key="3">
    <source>
        <dbReference type="Proteomes" id="UP001589810"/>
    </source>
</evidence>
<dbReference type="Gene3D" id="3.10.450.50">
    <property type="match status" value="1"/>
</dbReference>